<feature type="domain" description="POTRA" evidence="10">
    <location>
        <begin position="24"/>
        <end position="91"/>
    </location>
</feature>
<sequence precursor="true">MKRYFLLFLVVVLSAVSARANESFVVSDIRVEGLQRISAGSIFASLPINVGDNIDAGTIRNSIRTLFRTGNFDNIYIARDGSILVVTVEERPSISEINIDGNKAIDTESLLEGLKGAGLSEGKVFKRSTLEGMKMELTRQYVSQGRYDAGIETDVTSLPRNRVGVNINIDEGTTASIQHINIVGNSVYNDEDLLDLFELKSTGWLSWISSDDKYAKEKLSGDLNTLESYYLDRGYIKFSIDSSQVSVTPDREAVYITVNIIEGDKYEVGEVDLSGDIVLPEAQLTPYILIKSGQTFSQAAVTSTEEWLTKRLGNEGYNFANVEGIPDINDEDKTVAIKFFIDPGKRTYVNRINFEGNTRTADEVLRREMRQMESAPASSASIEQSRVRLERLGYFKQARIDTQEIPGSDDLINLLYSVEEQSSGSIGASVGFSQDSGILLGANIQQDNFLGTGKQIGIGLNKSDFLTNIRFSFVDPYYTKDGVSRGFSVFYREADLDEINVSRYTTNTLGTSLNFGYPIKETERLGFSLGYTNTEIKAGFGAVQEIAASPRLFDVVRVDGEDWYRDYYEFEPDSTVEEVPIRFIDDNDNVIPGFESILSPPTVEGFLDTNGDTFDNFSITTSWTQSTLNRGRMATRGASQSLSLELTVPGSDLEYFKLVYNGQVFFPITRSWTVRLRTELGYGDGIGNDELPFFNNFYSGGFGSVRGFKSNTLGPRSTPAQIYQTDRARVAIQEGDDGCETVSNGFCDGTNGTIAPGDLVLDNKLSYVAVNDINGDTKIFFSPYENDPDPFGGNVLIEGGAELLFPLPFIKDQRSVRTAFFVDVGNVFSTECGDSQANCFEADLDELRYSVGLGLSWITGFGPLTFSYAKPLNDSEDDETEAFQFSLGRSF</sequence>
<reference evidence="11 12" key="1">
    <citation type="submission" date="2016-11" db="EMBL/GenBank/DDBJ databases">
        <title>Trade-off between light-utilization and light-protection in marine flavobacteria.</title>
        <authorList>
            <person name="Kumagai Y."/>
        </authorList>
    </citation>
    <scope>NUCLEOTIDE SEQUENCE [LARGE SCALE GENOMIC DNA]</scope>
    <source>
        <strain evidence="11 12">NBRC 107125</strain>
    </source>
</reference>
<keyword evidence="6 8" id="KW-0472">Membrane</keyword>
<evidence type="ECO:0000256" key="4">
    <source>
        <dbReference type="ARBA" id="ARBA00022729"/>
    </source>
</evidence>
<dbReference type="HAMAP" id="MF_01430">
    <property type="entry name" value="OM_assembly_BamA"/>
    <property type="match status" value="1"/>
</dbReference>
<dbReference type="Pfam" id="PF01103">
    <property type="entry name" value="Omp85"/>
    <property type="match status" value="1"/>
</dbReference>
<dbReference type="InterPro" id="IPR034746">
    <property type="entry name" value="POTRA"/>
</dbReference>
<dbReference type="InterPro" id="IPR023707">
    <property type="entry name" value="OM_assembly_BamA"/>
</dbReference>
<keyword evidence="2 8" id="KW-1134">Transmembrane beta strand</keyword>
<proteinExistence type="inferred from homology"/>
<dbReference type="PANTHER" id="PTHR12815">
    <property type="entry name" value="SORTING AND ASSEMBLY MACHINERY SAMM50 PROTEIN FAMILY MEMBER"/>
    <property type="match status" value="1"/>
</dbReference>
<keyword evidence="4 8" id="KW-0732">Signal</keyword>
<organism evidence="11 12">
    <name type="scientific">Oceanicoccus sagamiensis</name>
    <dbReference type="NCBI Taxonomy" id="716816"/>
    <lineage>
        <taxon>Bacteria</taxon>
        <taxon>Pseudomonadati</taxon>
        <taxon>Pseudomonadota</taxon>
        <taxon>Gammaproteobacteria</taxon>
        <taxon>Cellvibrionales</taxon>
        <taxon>Spongiibacteraceae</taxon>
        <taxon>Oceanicoccus</taxon>
    </lineage>
</organism>
<keyword evidence="7 8" id="KW-0998">Cell outer membrane</keyword>
<feature type="chain" id="PRO_5011014497" description="Outer membrane protein assembly factor BamA" evidence="8">
    <location>
        <begin position="21"/>
        <end position="891"/>
    </location>
</feature>
<evidence type="ECO:0000313" key="12">
    <source>
        <dbReference type="Proteomes" id="UP000193450"/>
    </source>
</evidence>
<keyword evidence="12" id="KW-1185">Reference proteome</keyword>
<evidence type="ECO:0000256" key="1">
    <source>
        <dbReference type="ARBA" id="ARBA00004370"/>
    </source>
</evidence>
<dbReference type="PANTHER" id="PTHR12815:SF23">
    <property type="entry name" value="OUTER MEMBRANE PROTEIN ASSEMBLY FACTOR BAMA"/>
    <property type="match status" value="1"/>
</dbReference>
<accession>A0A1X9ND67</accession>
<comment type="similarity">
    <text evidence="8">Belongs to the BamA family.</text>
</comment>
<name>A0A1X9ND67_9GAMM</name>
<evidence type="ECO:0000259" key="10">
    <source>
        <dbReference type="PROSITE" id="PS51779"/>
    </source>
</evidence>
<dbReference type="FunFam" id="3.10.20.310:FF:000002">
    <property type="entry name" value="Outer membrane protein assembly factor BamA"/>
    <property type="match status" value="1"/>
</dbReference>
<comment type="subunit">
    <text evidence="8">Part of the Bam complex.</text>
</comment>
<dbReference type="Proteomes" id="UP000193450">
    <property type="component" value="Chromosome"/>
</dbReference>
<dbReference type="RefSeq" id="WP_085759161.1">
    <property type="nucleotide sequence ID" value="NZ_CP019343.1"/>
</dbReference>
<evidence type="ECO:0000256" key="2">
    <source>
        <dbReference type="ARBA" id="ARBA00022452"/>
    </source>
</evidence>
<dbReference type="Gene3D" id="2.40.160.50">
    <property type="entry name" value="membrane protein fhac: a member of the omp85/tpsb transporter family"/>
    <property type="match status" value="1"/>
</dbReference>
<evidence type="ECO:0000256" key="6">
    <source>
        <dbReference type="ARBA" id="ARBA00023136"/>
    </source>
</evidence>
<dbReference type="Pfam" id="PF07244">
    <property type="entry name" value="POTRA"/>
    <property type="match status" value="4"/>
</dbReference>
<dbReference type="OrthoDB" id="9803054at2"/>
<evidence type="ECO:0000256" key="5">
    <source>
        <dbReference type="ARBA" id="ARBA00022737"/>
    </source>
</evidence>
<comment type="function">
    <text evidence="8">Part of the outer membrane protein assembly complex, which is involved in assembly and insertion of beta-barrel proteins into the outer membrane.</text>
</comment>
<dbReference type="GO" id="GO:0051205">
    <property type="term" value="P:protein insertion into membrane"/>
    <property type="evidence" value="ECO:0007669"/>
    <property type="project" value="UniProtKB-UniRule"/>
</dbReference>
<evidence type="ECO:0000256" key="9">
    <source>
        <dbReference type="NCBIfam" id="TIGR03303"/>
    </source>
</evidence>
<dbReference type="KEGG" id="osg:BST96_13250"/>
<dbReference type="InterPro" id="IPR000184">
    <property type="entry name" value="Bac_surfAg_D15"/>
</dbReference>
<dbReference type="InterPro" id="IPR039910">
    <property type="entry name" value="D15-like"/>
</dbReference>
<keyword evidence="5 8" id="KW-0677">Repeat</keyword>
<feature type="domain" description="POTRA" evidence="10">
    <location>
        <begin position="175"/>
        <end position="263"/>
    </location>
</feature>
<protein>
    <recommendedName>
        <fullName evidence="8 9">Outer membrane protein assembly factor BamA</fullName>
    </recommendedName>
</protein>
<feature type="domain" description="POTRA" evidence="10">
    <location>
        <begin position="92"/>
        <end position="172"/>
    </location>
</feature>
<feature type="signal peptide" evidence="8">
    <location>
        <begin position="1"/>
        <end position="20"/>
    </location>
</feature>
<dbReference type="PROSITE" id="PS51779">
    <property type="entry name" value="POTRA"/>
    <property type="match status" value="4"/>
</dbReference>
<evidence type="ECO:0000313" key="11">
    <source>
        <dbReference type="EMBL" id="ARN74994.1"/>
    </source>
</evidence>
<dbReference type="NCBIfam" id="TIGR03303">
    <property type="entry name" value="OM_YaeT"/>
    <property type="match status" value="1"/>
</dbReference>
<dbReference type="GO" id="GO:1990063">
    <property type="term" value="C:Bam protein complex"/>
    <property type="evidence" value="ECO:0007669"/>
    <property type="project" value="TreeGrafter"/>
</dbReference>
<feature type="domain" description="POTRA" evidence="10">
    <location>
        <begin position="347"/>
        <end position="421"/>
    </location>
</feature>
<keyword evidence="3 8" id="KW-0812">Transmembrane</keyword>
<evidence type="ECO:0000256" key="8">
    <source>
        <dbReference type="HAMAP-Rule" id="MF_01430"/>
    </source>
</evidence>
<dbReference type="Gene3D" id="3.10.20.310">
    <property type="entry name" value="membrane protein fhac"/>
    <property type="match status" value="5"/>
</dbReference>
<evidence type="ECO:0000256" key="7">
    <source>
        <dbReference type="ARBA" id="ARBA00023237"/>
    </source>
</evidence>
<dbReference type="EMBL" id="CP019343">
    <property type="protein sequence ID" value="ARN74994.1"/>
    <property type="molecule type" value="Genomic_DNA"/>
</dbReference>
<comment type="subcellular location">
    <subcellularLocation>
        <location evidence="8">Cell outer membrane</location>
    </subcellularLocation>
    <subcellularLocation>
        <location evidence="1">Membrane</location>
    </subcellularLocation>
</comment>
<dbReference type="InterPro" id="IPR010827">
    <property type="entry name" value="BamA/TamA_POTRA"/>
</dbReference>
<dbReference type="AlphaFoldDB" id="A0A1X9ND67"/>
<evidence type="ECO:0000256" key="3">
    <source>
        <dbReference type="ARBA" id="ARBA00022692"/>
    </source>
</evidence>
<dbReference type="PIRSF" id="PIRSF006076">
    <property type="entry name" value="OM_assembly_OMP85"/>
    <property type="match status" value="1"/>
</dbReference>
<dbReference type="STRING" id="716816.BST96_13250"/>
<dbReference type="GO" id="GO:0043165">
    <property type="term" value="P:Gram-negative-bacterium-type cell outer membrane assembly"/>
    <property type="evidence" value="ECO:0007669"/>
    <property type="project" value="UniProtKB-UniRule"/>
</dbReference>
<gene>
    <name evidence="8" type="primary">bamA</name>
    <name evidence="11" type="ORF">BST96_13250</name>
</gene>